<comment type="similarity">
    <text evidence="1 4">Belongs to the glycosyl hydrolase 43 family.</text>
</comment>
<keyword evidence="3 4" id="KW-0326">Glycosidase</keyword>
<organism evidence="5 6">
    <name type="scientific">Fusarium oxysporum</name>
    <name type="common">Fusarium vascular wilt</name>
    <dbReference type="NCBI Taxonomy" id="5507"/>
    <lineage>
        <taxon>Eukaryota</taxon>
        <taxon>Fungi</taxon>
        <taxon>Dikarya</taxon>
        <taxon>Ascomycota</taxon>
        <taxon>Pezizomycotina</taxon>
        <taxon>Sordariomycetes</taxon>
        <taxon>Hypocreomycetidae</taxon>
        <taxon>Hypocreales</taxon>
        <taxon>Nectriaceae</taxon>
        <taxon>Fusarium</taxon>
        <taxon>Fusarium oxysporum species complex</taxon>
    </lineage>
</organism>
<dbReference type="VEuPathDB" id="FungiDB:FOZG_18138"/>
<dbReference type="VEuPathDB" id="FungiDB:FOMG_09235"/>
<dbReference type="PANTHER" id="PTHR22925">
    <property type="entry name" value="GLYCOSYL HYDROLASE 43 FAMILY MEMBER"/>
    <property type="match status" value="1"/>
</dbReference>
<dbReference type="EMBL" id="MRCX01000355">
    <property type="protein sequence ID" value="RKK65858.1"/>
    <property type="molecule type" value="Genomic_DNA"/>
</dbReference>
<dbReference type="VEuPathDB" id="FungiDB:FOC4_g10003735"/>
<evidence type="ECO:0000313" key="6">
    <source>
        <dbReference type="Proteomes" id="UP000285084"/>
    </source>
</evidence>
<dbReference type="VEuPathDB" id="FungiDB:FOC1_g10003157"/>
<dbReference type="Proteomes" id="UP000285084">
    <property type="component" value="Unassembled WGS sequence"/>
</dbReference>
<accession>A0A420MCT3</accession>
<evidence type="ECO:0000313" key="5">
    <source>
        <dbReference type="EMBL" id="RKK65858.1"/>
    </source>
</evidence>
<evidence type="ECO:0000256" key="4">
    <source>
        <dbReference type="RuleBase" id="RU361187"/>
    </source>
</evidence>
<dbReference type="Pfam" id="PF04616">
    <property type="entry name" value="Glyco_hydro_43"/>
    <property type="match status" value="1"/>
</dbReference>
<keyword evidence="2 4" id="KW-0378">Hydrolase</keyword>
<name>A0A420MCT3_FUSOX</name>
<sequence length="438" mass="48893">MAQRSHLQIYPGATWTADNGQHIQAHGGGIITVGERYYWHGEDKTEGTNFRNINCYSSTNLVEWHYEGAALTRQESGDLGPERVVERPKVIFNKSTSKYVMWMHIDDPVYSHALVGVATGDTVNGRFSYHGSFRPMGCASRDMGVFVDDDDKAYLMSEDVGYAHSLENTRYLLDTQRKHGLRIFELSQDYLSVDKLVHLFPENFESPAMIKQNGLYYLFGSQLTYWYANDNKYTTSTSLSGPWSPWEPFADVGTNTYDSQATFVLPTGSGTLYLGDRWEFPPLPRSTYVWLPLYIDGTKVTMPPATSFVLDQQDGAARTRVTNKMLKQSKSGENGRNTDGDQQRLADFEFETSMESGATTLAFQYTTEGDKEQSVLVIIDHDFKQQVAFLPSPTPEKIAFSTVHVMNGFSKGTHSVTVVGSSGQGADLCIGGLIIPSI</sequence>
<protein>
    <recommendedName>
        <fullName evidence="7">Glycosyl hydrolase family 43 protein</fullName>
    </recommendedName>
</protein>
<dbReference type="VEuPathDB" id="FungiDB:HZS61_011406"/>
<dbReference type="InterPro" id="IPR006710">
    <property type="entry name" value="Glyco_hydro_43"/>
</dbReference>
<dbReference type="InterPro" id="IPR023296">
    <property type="entry name" value="Glyco_hydro_beta-prop_sf"/>
</dbReference>
<dbReference type="GO" id="GO:0004553">
    <property type="term" value="F:hydrolase activity, hydrolyzing O-glycosyl compounds"/>
    <property type="evidence" value="ECO:0007669"/>
    <property type="project" value="InterPro"/>
</dbReference>
<evidence type="ECO:0000256" key="3">
    <source>
        <dbReference type="ARBA" id="ARBA00023295"/>
    </source>
</evidence>
<dbReference type="VEuPathDB" id="FungiDB:FOIG_09902"/>
<evidence type="ECO:0008006" key="7">
    <source>
        <dbReference type="Google" id="ProtNLM"/>
    </source>
</evidence>
<gene>
    <name evidence="5" type="ORF">BFJ69_g15923</name>
</gene>
<dbReference type="Gene3D" id="2.115.10.20">
    <property type="entry name" value="Glycosyl hydrolase domain, family 43"/>
    <property type="match status" value="1"/>
</dbReference>
<reference evidence="5 6" key="1">
    <citation type="journal article" date="2018" name="Sci. Rep.">
        <title>Characterisation of pathogen-specific regions and novel effector candidates in Fusarium oxysporum f. sp. cepae.</title>
        <authorList>
            <person name="Armitage A.D."/>
            <person name="Taylor A."/>
            <person name="Sobczyk M.K."/>
            <person name="Baxter L."/>
            <person name="Greenfield B.P."/>
            <person name="Bates H.J."/>
            <person name="Wilson F."/>
            <person name="Jackson A.C."/>
            <person name="Ott S."/>
            <person name="Harrison R.J."/>
            <person name="Clarkson J.P."/>
        </authorList>
    </citation>
    <scope>NUCLEOTIDE SEQUENCE [LARGE SCALE GENOMIC DNA]</scope>
    <source>
        <strain evidence="5 6">Fo_A13</strain>
    </source>
</reference>
<dbReference type="CDD" id="cd18821">
    <property type="entry name" value="GH43_Pc3Gal43A-like"/>
    <property type="match status" value="1"/>
</dbReference>
<dbReference type="SUPFAM" id="SSF75005">
    <property type="entry name" value="Arabinanase/levansucrase/invertase"/>
    <property type="match status" value="1"/>
</dbReference>
<dbReference type="VEuPathDB" id="FungiDB:FOXG_14489"/>
<dbReference type="GO" id="GO:0005975">
    <property type="term" value="P:carbohydrate metabolic process"/>
    <property type="evidence" value="ECO:0007669"/>
    <property type="project" value="InterPro"/>
</dbReference>
<evidence type="ECO:0000256" key="1">
    <source>
        <dbReference type="ARBA" id="ARBA00009865"/>
    </source>
</evidence>
<comment type="caution">
    <text evidence="5">The sequence shown here is derived from an EMBL/GenBank/DDBJ whole genome shotgun (WGS) entry which is preliminary data.</text>
</comment>
<evidence type="ECO:0000256" key="2">
    <source>
        <dbReference type="ARBA" id="ARBA00022801"/>
    </source>
</evidence>
<dbReference type="PANTHER" id="PTHR22925:SF3">
    <property type="entry name" value="GLYCOSYL HYDROLASE FAMILY PROTEIN 43"/>
    <property type="match status" value="1"/>
</dbReference>
<dbReference type="AlphaFoldDB" id="A0A420MCT3"/>
<proteinExistence type="inferred from homology"/>